<evidence type="ECO:0000256" key="3">
    <source>
        <dbReference type="ARBA" id="ARBA00023172"/>
    </source>
</evidence>
<dbReference type="Gene3D" id="3.30.390.80">
    <property type="entry name" value="DNA repair protein Rad52/59/22"/>
    <property type="match status" value="1"/>
</dbReference>
<dbReference type="GO" id="GO:0000730">
    <property type="term" value="P:DNA recombinase assembly"/>
    <property type="evidence" value="ECO:0007669"/>
    <property type="project" value="InterPro"/>
</dbReference>
<reference evidence="8" key="2">
    <citation type="journal article" date="2013" name="PLoS Genet.">
        <title>Comparative genome structure, secondary metabolite, and effector coding capacity across Cochliobolus pathogens.</title>
        <authorList>
            <person name="Condon B.J."/>
            <person name="Leng Y."/>
            <person name="Wu D."/>
            <person name="Bushley K.E."/>
            <person name="Ohm R.A."/>
            <person name="Otillar R."/>
            <person name="Martin J."/>
            <person name="Schackwitz W."/>
            <person name="Grimwood J."/>
            <person name="MohdZainudin N."/>
            <person name="Xue C."/>
            <person name="Wang R."/>
            <person name="Manning V.A."/>
            <person name="Dhillon B."/>
            <person name="Tu Z.J."/>
            <person name="Steffenson B.J."/>
            <person name="Salamov A."/>
            <person name="Sun H."/>
            <person name="Lowry S."/>
            <person name="LaButti K."/>
            <person name="Han J."/>
            <person name="Copeland A."/>
            <person name="Lindquist E."/>
            <person name="Barry K."/>
            <person name="Schmutz J."/>
            <person name="Baker S.E."/>
            <person name="Ciuffetti L.M."/>
            <person name="Grigoriev I.V."/>
            <person name="Zhong S."/>
            <person name="Turgeon B.G."/>
        </authorList>
    </citation>
    <scope>NUCLEOTIDE SEQUENCE [LARGE SCALE GENOMIC DNA]</scope>
    <source>
        <strain evidence="8">C5 / ATCC 48332 / race O</strain>
    </source>
</reference>
<reference evidence="7 8" key="1">
    <citation type="journal article" date="2012" name="PLoS Pathog.">
        <title>Diverse lifestyles and strategies of plant pathogenesis encoded in the genomes of eighteen Dothideomycetes fungi.</title>
        <authorList>
            <person name="Ohm R.A."/>
            <person name="Feau N."/>
            <person name="Henrissat B."/>
            <person name="Schoch C.L."/>
            <person name="Horwitz B.A."/>
            <person name="Barry K.W."/>
            <person name="Condon B.J."/>
            <person name="Copeland A.C."/>
            <person name="Dhillon B."/>
            <person name="Glaser F."/>
            <person name="Hesse C.N."/>
            <person name="Kosti I."/>
            <person name="LaButti K."/>
            <person name="Lindquist E.A."/>
            <person name="Lucas S."/>
            <person name="Salamov A.A."/>
            <person name="Bradshaw R.E."/>
            <person name="Ciuffetti L."/>
            <person name="Hamelin R.C."/>
            <person name="Kema G.H.J."/>
            <person name="Lawrence C."/>
            <person name="Scott J.A."/>
            <person name="Spatafora J.W."/>
            <person name="Turgeon B.G."/>
            <person name="de Wit P.J.G.M."/>
            <person name="Zhong S."/>
            <person name="Goodwin S.B."/>
            <person name="Grigoriev I.V."/>
        </authorList>
    </citation>
    <scope>NUCLEOTIDE SEQUENCE [LARGE SCALE GENOMIC DNA]</scope>
    <source>
        <strain evidence="8">C5 / ATCC 48332 / race O</strain>
    </source>
</reference>
<dbReference type="PANTHER" id="PTHR12132:SF1">
    <property type="entry name" value="DNA REPAIR PROTEIN RAD52 HOMOLOG"/>
    <property type="match status" value="1"/>
</dbReference>
<evidence type="ECO:0000313" key="7">
    <source>
        <dbReference type="EMBL" id="EMD96603.1"/>
    </source>
</evidence>
<dbReference type="STRING" id="701091.M2VA55"/>
<dbReference type="GO" id="GO:0006312">
    <property type="term" value="P:mitotic recombination"/>
    <property type="evidence" value="ECO:0007669"/>
    <property type="project" value="TreeGrafter"/>
</dbReference>
<feature type="region of interest" description="Disordered" evidence="6">
    <location>
        <begin position="472"/>
        <end position="502"/>
    </location>
</feature>
<dbReference type="EMBL" id="KB445569">
    <property type="protein sequence ID" value="EMD96603.1"/>
    <property type="molecule type" value="Genomic_DNA"/>
</dbReference>
<dbReference type="GO" id="GO:0005634">
    <property type="term" value="C:nucleus"/>
    <property type="evidence" value="ECO:0007669"/>
    <property type="project" value="InterPro"/>
</dbReference>
<comment type="similarity">
    <text evidence="1">Belongs to the RAD52 family.</text>
</comment>
<dbReference type="Proteomes" id="UP000016936">
    <property type="component" value="Unassembled WGS sequence"/>
</dbReference>
<organism evidence="7 8">
    <name type="scientific">Cochliobolus heterostrophus (strain C5 / ATCC 48332 / race O)</name>
    <name type="common">Southern corn leaf blight fungus</name>
    <name type="synonym">Bipolaris maydis</name>
    <dbReference type="NCBI Taxonomy" id="701091"/>
    <lineage>
        <taxon>Eukaryota</taxon>
        <taxon>Fungi</taxon>
        <taxon>Dikarya</taxon>
        <taxon>Ascomycota</taxon>
        <taxon>Pezizomycotina</taxon>
        <taxon>Dothideomycetes</taxon>
        <taxon>Pleosporomycetidae</taxon>
        <taxon>Pleosporales</taxon>
        <taxon>Pleosporineae</taxon>
        <taxon>Pleosporaceae</taxon>
        <taxon>Bipolaris</taxon>
    </lineage>
</organism>
<proteinExistence type="inferred from homology"/>
<feature type="compositionally biased region" description="Acidic residues" evidence="6">
    <location>
        <begin position="234"/>
        <end position="243"/>
    </location>
</feature>
<keyword evidence="4" id="KW-0234">DNA repair</keyword>
<dbReference type="eggNOG" id="KOG4141">
    <property type="taxonomic scope" value="Eukaryota"/>
</dbReference>
<sequence length="502" mass="53832">MPAPGDQYSGGNVKNPFEERVNSNFTASEIATLQTKLNKQLGPEYISQRPGNGGGRVAYLEGNKAIALANEVFGFNGWSSSLGQVQIDYVDEHQNGKVSLGLSIVVRITLKDGTYHEDIGYGSIENGKGKAASFEKAKKEAATDGLKRSLRTFGNVLGNCLYDKEYLKKVQAMKVKPIKFQEDNLYRHVDFAPRLPQPEPQAIVKQEALTTPARPDQLLRTRTDQLNNESFGADFDDETDENLFDGVDVSEGHGDEFSFSEGLSASETTAPRTVESGKPKATPSGRTSPPPRPNPPQAQQPPNQQRQVLQAQPTTTPATNPTASNQRLSVGFVTSRAAELLQASETPTLNNLPQFNPNAESPIPKEKRTPGIDHARSVPIKREAVGAPPAPQPAPQRPGAPSTGSFNRPNIVNPHLDSNRRIGMPSASSYAMSPSANRGAYKPPTFANGNGPNGIKRERAALQDVSNVGVNGQTAAVEGPDAKKQKVDTPLGAENNAGVAST</sequence>
<dbReference type="OrthoDB" id="206565at2759"/>
<feature type="compositionally biased region" description="Low complexity" evidence="6">
    <location>
        <begin position="424"/>
        <end position="436"/>
    </location>
</feature>
<dbReference type="GO" id="GO:0003697">
    <property type="term" value="F:single-stranded DNA binding"/>
    <property type="evidence" value="ECO:0007669"/>
    <property type="project" value="UniProtKB-ARBA"/>
</dbReference>
<feature type="compositionally biased region" description="Polar residues" evidence="6">
    <location>
        <begin position="261"/>
        <end position="271"/>
    </location>
</feature>
<keyword evidence="8" id="KW-1185">Reference proteome</keyword>
<evidence type="ECO:0000256" key="5">
    <source>
        <dbReference type="ARBA" id="ARBA00077224"/>
    </source>
</evidence>
<dbReference type="OMA" id="NLHRHAD"/>
<gene>
    <name evidence="7" type="ORF">COCHEDRAFT_1123060</name>
</gene>
<evidence type="ECO:0000256" key="2">
    <source>
        <dbReference type="ARBA" id="ARBA00022763"/>
    </source>
</evidence>
<dbReference type="HOGENOM" id="CLU_011431_4_0_1"/>
<dbReference type="InterPro" id="IPR041247">
    <property type="entry name" value="Rad52_fam"/>
</dbReference>
<dbReference type="PANTHER" id="PTHR12132">
    <property type="entry name" value="DNA REPAIR AND RECOMBINATION PROTEIN RAD52, RAD59"/>
    <property type="match status" value="1"/>
</dbReference>
<evidence type="ECO:0000256" key="4">
    <source>
        <dbReference type="ARBA" id="ARBA00023204"/>
    </source>
</evidence>
<dbReference type="AlphaFoldDB" id="M2VA55"/>
<keyword evidence="2" id="KW-0227">DNA damage</keyword>
<dbReference type="SUPFAM" id="SSF54768">
    <property type="entry name" value="dsRNA-binding domain-like"/>
    <property type="match status" value="1"/>
</dbReference>
<feature type="compositionally biased region" description="Pro residues" evidence="6">
    <location>
        <begin position="288"/>
        <end position="299"/>
    </location>
</feature>
<dbReference type="GO" id="GO:0045002">
    <property type="term" value="P:double-strand break repair via single-strand annealing"/>
    <property type="evidence" value="ECO:0007669"/>
    <property type="project" value="InterPro"/>
</dbReference>
<feature type="compositionally biased region" description="Pro residues" evidence="6">
    <location>
        <begin position="388"/>
        <end position="398"/>
    </location>
</feature>
<evidence type="ECO:0000256" key="6">
    <source>
        <dbReference type="SAM" id="MobiDB-lite"/>
    </source>
</evidence>
<feature type="compositionally biased region" description="Low complexity" evidence="6">
    <location>
        <begin position="300"/>
        <end position="326"/>
    </location>
</feature>
<dbReference type="Pfam" id="PF04098">
    <property type="entry name" value="Rad52_Rad22"/>
    <property type="match status" value="1"/>
</dbReference>
<protein>
    <recommendedName>
        <fullName evidence="5">RAD52 homolog</fullName>
    </recommendedName>
</protein>
<accession>M2VA55</accession>
<evidence type="ECO:0000313" key="8">
    <source>
        <dbReference type="Proteomes" id="UP000016936"/>
    </source>
</evidence>
<dbReference type="FunFam" id="3.30.390.80:FF:000001">
    <property type="entry name" value="DNA repair protein RAD52 homolog"/>
    <property type="match status" value="1"/>
</dbReference>
<feature type="compositionally biased region" description="Polar residues" evidence="6">
    <location>
        <begin position="344"/>
        <end position="359"/>
    </location>
</feature>
<dbReference type="InterPro" id="IPR007232">
    <property type="entry name" value="Rad52_Rad59_Rad22"/>
</dbReference>
<dbReference type="NCBIfam" id="TIGR00607">
    <property type="entry name" value="rad52"/>
    <property type="match status" value="1"/>
</dbReference>
<dbReference type="InterPro" id="IPR004585">
    <property type="entry name" value="DNA_recomb/repair_Rad52"/>
</dbReference>
<dbReference type="InterPro" id="IPR042525">
    <property type="entry name" value="Rad52_Rad59_Rad22_sf"/>
</dbReference>
<feature type="region of interest" description="Disordered" evidence="6">
    <location>
        <begin position="344"/>
        <end position="457"/>
    </location>
</feature>
<keyword evidence="3" id="KW-0233">DNA recombination</keyword>
<name>M2VA55_COCH5</name>
<evidence type="ECO:0000256" key="1">
    <source>
        <dbReference type="ARBA" id="ARBA00006638"/>
    </source>
</evidence>
<feature type="compositionally biased region" description="Basic and acidic residues" evidence="6">
    <location>
        <begin position="363"/>
        <end position="384"/>
    </location>
</feature>
<feature type="region of interest" description="Disordered" evidence="6">
    <location>
        <begin position="226"/>
        <end position="327"/>
    </location>
</feature>